<keyword evidence="2" id="KW-0560">Oxidoreductase</keyword>
<keyword evidence="3" id="KW-1185">Reference proteome</keyword>
<protein>
    <submittedName>
        <fullName evidence="2">Antibiotic biosynthesis monooxygenase</fullName>
    </submittedName>
</protein>
<dbReference type="InterPro" id="IPR011008">
    <property type="entry name" value="Dimeric_a/b-barrel"/>
</dbReference>
<feature type="domain" description="ABM" evidence="1">
    <location>
        <begin position="3"/>
        <end position="65"/>
    </location>
</feature>
<dbReference type="GO" id="GO:0004497">
    <property type="term" value="F:monooxygenase activity"/>
    <property type="evidence" value="ECO:0007669"/>
    <property type="project" value="UniProtKB-KW"/>
</dbReference>
<dbReference type="Proteomes" id="UP000198507">
    <property type="component" value="Unassembled WGS sequence"/>
</dbReference>
<dbReference type="SUPFAM" id="SSF54909">
    <property type="entry name" value="Dimeric alpha+beta barrel"/>
    <property type="match status" value="2"/>
</dbReference>
<dbReference type="AlphaFoldDB" id="A0A1H9ZH51"/>
<dbReference type="Pfam" id="PF03992">
    <property type="entry name" value="ABM"/>
    <property type="match status" value="1"/>
</dbReference>
<keyword evidence="2" id="KW-0503">Monooxygenase</keyword>
<dbReference type="EMBL" id="FOIE01000001">
    <property type="protein sequence ID" value="SES80928.1"/>
    <property type="molecule type" value="Genomic_DNA"/>
</dbReference>
<sequence length="207" mass="22712">MYARTTTVRGDPRAVDDGIAFIRNDVWPMVERMDGCIGMSMLADREAGRCIVTTAWADEDAMRASADAVRESRRQAAEVMRAEAVDIAEWEIAVLHRSRPAGDAACVRGTWVDIPAGQVDGMIDAFRMSLLPRLEDLPGFCSVSLLVDRPGQRGVAAVTYEDRAALERTREQGAAIREEFSRATGSTITEVAEFDLAMAHLHVPEMA</sequence>
<evidence type="ECO:0000313" key="3">
    <source>
        <dbReference type="Proteomes" id="UP000198507"/>
    </source>
</evidence>
<evidence type="ECO:0000313" key="2">
    <source>
        <dbReference type="EMBL" id="SES80928.1"/>
    </source>
</evidence>
<organism evidence="2 3">
    <name type="scientific">Geodermatophilus poikilotrophus</name>
    <dbReference type="NCBI Taxonomy" id="1333667"/>
    <lineage>
        <taxon>Bacteria</taxon>
        <taxon>Bacillati</taxon>
        <taxon>Actinomycetota</taxon>
        <taxon>Actinomycetes</taxon>
        <taxon>Geodermatophilales</taxon>
        <taxon>Geodermatophilaceae</taxon>
        <taxon>Geodermatophilus</taxon>
    </lineage>
</organism>
<evidence type="ECO:0000259" key="1">
    <source>
        <dbReference type="Pfam" id="PF03992"/>
    </source>
</evidence>
<accession>A0A1H9ZH51</accession>
<dbReference type="OrthoDB" id="5182530at2"/>
<reference evidence="3" key="1">
    <citation type="submission" date="2016-10" db="EMBL/GenBank/DDBJ databases">
        <authorList>
            <person name="Varghese N."/>
            <person name="Submissions S."/>
        </authorList>
    </citation>
    <scope>NUCLEOTIDE SEQUENCE [LARGE SCALE GENOMIC DNA]</scope>
    <source>
        <strain evidence="3">DSM 44209</strain>
    </source>
</reference>
<name>A0A1H9ZH51_9ACTN</name>
<dbReference type="InterPro" id="IPR007138">
    <property type="entry name" value="ABM_dom"/>
</dbReference>
<proteinExistence type="predicted"/>
<gene>
    <name evidence="2" type="ORF">SAMN04488546_0591</name>
</gene>
<dbReference type="RefSeq" id="WP_091438803.1">
    <property type="nucleotide sequence ID" value="NZ_FOIE01000001.1"/>
</dbReference>